<evidence type="ECO:0000313" key="4">
    <source>
        <dbReference type="Proteomes" id="UP001558713"/>
    </source>
</evidence>
<evidence type="ECO:0000259" key="2">
    <source>
        <dbReference type="Pfam" id="PF07734"/>
    </source>
</evidence>
<dbReference type="PANTHER" id="PTHR31672:SF13">
    <property type="entry name" value="F-BOX PROTEIN CPR30-LIKE"/>
    <property type="match status" value="1"/>
</dbReference>
<sequence length="149" mass="17326">MKRCRFNTYIDFKNYTGLILSRVPAKSLTKLRTTCKRWYALFRDSSFVKKNLDKATMELMLHSNYDVHSISVNLHGTEDIVDPSMEFKGKLGRLNDPRKLNISGVFHCHGLVLCSTIGNVRLVVWNPSTGQTRWIKPRTCYRYDEAYDT</sequence>
<keyword evidence="4" id="KW-1185">Reference proteome</keyword>
<evidence type="ECO:0000259" key="1">
    <source>
        <dbReference type="Pfam" id="PF00646"/>
    </source>
</evidence>
<protein>
    <submittedName>
        <fullName evidence="3">F-box/kelch-repeat protein</fullName>
    </submittedName>
</protein>
<reference evidence="3 4" key="1">
    <citation type="submission" date="2024-04" db="EMBL/GenBank/DDBJ databases">
        <title>Genome assembly C_amara_ONT_v2.</title>
        <authorList>
            <person name="Yant L."/>
            <person name="Moore C."/>
            <person name="Slenker M."/>
        </authorList>
    </citation>
    <scope>NUCLEOTIDE SEQUENCE [LARGE SCALE GENOMIC DNA]</scope>
    <source>
        <tissue evidence="3">Leaf</tissue>
    </source>
</reference>
<dbReference type="InterPro" id="IPR036047">
    <property type="entry name" value="F-box-like_dom_sf"/>
</dbReference>
<organism evidence="3 4">
    <name type="scientific">Cardamine amara subsp. amara</name>
    <dbReference type="NCBI Taxonomy" id="228776"/>
    <lineage>
        <taxon>Eukaryota</taxon>
        <taxon>Viridiplantae</taxon>
        <taxon>Streptophyta</taxon>
        <taxon>Embryophyta</taxon>
        <taxon>Tracheophyta</taxon>
        <taxon>Spermatophyta</taxon>
        <taxon>Magnoliopsida</taxon>
        <taxon>eudicotyledons</taxon>
        <taxon>Gunneridae</taxon>
        <taxon>Pentapetalae</taxon>
        <taxon>rosids</taxon>
        <taxon>malvids</taxon>
        <taxon>Brassicales</taxon>
        <taxon>Brassicaceae</taxon>
        <taxon>Cardamineae</taxon>
        <taxon>Cardamine</taxon>
    </lineage>
</organism>
<evidence type="ECO:0000313" key="3">
    <source>
        <dbReference type="EMBL" id="KAL1202647.1"/>
    </source>
</evidence>
<accession>A0ABD1A794</accession>
<dbReference type="Pfam" id="PF07734">
    <property type="entry name" value="FBA_1"/>
    <property type="match status" value="1"/>
</dbReference>
<dbReference type="Proteomes" id="UP001558713">
    <property type="component" value="Unassembled WGS sequence"/>
</dbReference>
<dbReference type="InterPro" id="IPR006527">
    <property type="entry name" value="F-box-assoc_dom_typ1"/>
</dbReference>
<dbReference type="InterPro" id="IPR001810">
    <property type="entry name" value="F-box_dom"/>
</dbReference>
<dbReference type="Pfam" id="PF00646">
    <property type="entry name" value="F-box"/>
    <property type="match status" value="1"/>
</dbReference>
<feature type="domain" description="F-box associated beta-propeller type 1" evidence="2">
    <location>
        <begin position="60"/>
        <end position="147"/>
    </location>
</feature>
<dbReference type="EMBL" id="JBANAX010000571">
    <property type="protein sequence ID" value="KAL1202647.1"/>
    <property type="molecule type" value="Genomic_DNA"/>
</dbReference>
<feature type="domain" description="F-box" evidence="1">
    <location>
        <begin position="19"/>
        <end position="49"/>
    </location>
</feature>
<proteinExistence type="predicted"/>
<gene>
    <name evidence="3" type="ORF">V5N11_018767</name>
</gene>
<dbReference type="AlphaFoldDB" id="A0ABD1A794"/>
<comment type="caution">
    <text evidence="3">The sequence shown here is derived from an EMBL/GenBank/DDBJ whole genome shotgun (WGS) entry which is preliminary data.</text>
</comment>
<name>A0ABD1A794_CARAN</name>
<dbReference type="Gene3D" id="1.20.1280.50">
    <property type="match status" value="1"/>
</dbReference>
<dbReference type="SUPFAM" id="SSF81383">
    <property type="entry name" value="F-box domain"/>
    <property type="match status" value="1"/>
</dbReference>
<dbReference type="PANTHER" id="PTHR31672">
    <property type="entry name" value="BNACNNG10540D PROTEIN"/>
    <property type="match status" value="1"/>
</dbReference>
<dbReference type="InterPro" id="IPR050796">
    <property type="entry name" value="SCF_F-box_component"/>
</dbReference>